<evidence type="ECO:0000256" key="2">
    <source>
        <dbReference type="ARBA" id="ARBA00022485"/>
    </source>
</evidence>
<dbReference type="InterPro" id="IPR007197">
    <property type="entry name" value="rSAM"/>
</dbReference>
<dbReference type="Pfam" id="PF04055">
    <property type="entry name" value="Radical_SAM"/>
    <property type="match status" value="1"/>
</dbReference>
<dbReference type="InterPro" id="IPR013785">
    <property type="entry name" value="Aldolase_TIM"/>
</dbReference>
<dbReference type="FunFam" id="3.20.20.70:FF:000014">
    <property type="entry name" value="Probable dual-specificity RNA methyltransferase RlmN"/>
    <property type="match status" value="1"/>
</dbReference>
<comment type="similarity">
    <text evidence="12">Belongs to the radical SAM superfamily. RlmN family.</text>
</comment>
<dbReference type="EMBL" id="AMFJ01036149">
    <property type="protein sequence ID" value="EKD24975.1"/>
    <property type="molecule type" value="Genomic_DNA"/>
</dbReference>
<feature type="active site" description="Proton acceptor" evidence="12">
    <location>
        <position position="89"/>
    </location>
</feature>
<dbReference type="GO" id="GO:0019843">
    <property type="term" value="F:rRNA binding"/>
    <property type="evidence" value="ECO:0007669"/>
    <property type="project" value="UniProtKB-UniRule"/>
</dbReference>
<keyword evidence="5 12" id="KW-0489">Methyltransferase</keyword>
<evidence type="ECO:0000256" key="1">
    <source>
        <dbReference type="ARBA" id="ARBA00004496"/>
    </source>
</evidence>
<name>K1X4C5_9BACT</name>
<dbReference type="EC" id="2.1.1.192" evidence="12"/>
<keyword evidence="10 12" id="KW-0408">Iron</keyword>
<keyword evidence="8 12" id="KW-0819">tRNA processing</keyword>
<feature type="active site" description="S-methylcysteine intermediate" evidence="12">
    <location>
        <position position="355"/>
    </location>
</feature>
<evidence type="ECO:0000256" key="6">
    <source>
        <dbReference type="ARBA" id="ARBA00022679"/>
    </source>
</evidence>
<proteinExistence type="inferred from homology"/>
<keyword evidence="6 12" id="KW-0808">Transferase</keyword>
<dbReference type="Pfam" id="PF21016">
    <property type="entry name" value="RlmN_N"/>
    <property type="match status" value="1"/>
</dbReference>
<dbReference type="GO" id="GO:0000049">
    <property type="term" value="F:tRNA binding"/>
    <property type="evidence" value="ECO:0007669"/>
    <property type="project" value="UniProtKB-UniRule"/>
</dbReference>
<feature type="domain" description="Radical SAM core" evidence="13">
    <location>
        <begin position="108"/>
        <end position="350"/>
    </location>
</feature>
<dbReference type="SUPFAM" id="SSF102114">
    <property type="entry name" value="Radical SAM enzymes"/>
    <property type="match status" value="1"/>
</dbReference>
<dbReference type="HAMAP" id="MF_01849">
    <property type="entry name" value="RNA_methyltr_RlmN"/>
    <property type="match status" value="1"/>
</dbReference>
<evidence type="ECO:0000256" key="11">
    <source>
        <dbReference type="ARBA" id="ARBA00023014"/>
    </source>
</evidence>
<evidence type="ECO:0000259" key="13">
    <source>
        <dbReference type="PROSITE" id="PS51918"/>
    </source>
</evidence>
<dbReference type="GO" id="GO:0070040">
    <property type="term" value="F:rRNA (adenine(2503)-C2-)-methyltransferase activity"/>
    <property type="evidence" value="ECO:0007669"/>
    <property type="project" value="UniProtKB-UniRule"/>
</dbReference>
<comment type="cofactor">
    <cofactor evidence="12">
        <name>[4Fe-4S] cluster</name>
        <dbReference type="ChEBI" id="CHEBI:49883"/>
    </cofactor>
    <text evidence="12">Binds 1 [4Fe-4S] cluster. The cluster is coordinated with 3 cysteines and an exchangeable S-adenosyl-L-methionine.</text>
</comment>
<comment type="subcellular location">
    <subcellularLocation>
        <location evidence="1 12">Cytoplasm</location>
    </subcellularLocation>
</comment>
<feature type="binding site" evidence="12">
    <location>
        <position position="129"/>
    </location>
    <ligand>
        <name>[4Fe-4S] cluster</name>
        <dbReference type="ChEBI" id="CHEBI:49883"/>
        <note>4Fe-4S-S-AdoMet</note>
    </ligand>
</feature>
<dbReference type="InterPro" id="IPR058240">
    <property type="entry name" value="rSAM_sf"/>
</dbReference>
<dbReference type="SFLD" id="SFLDF00275">
    <property type="entry name" value="adenosine_C2_methyltransferase"/>
    <property type="match status" value="1"/>
</dbReference>
<dbReference type="InterPro" id="IPR048641">
    <property type="entry name" value="RlmN_N"/>
</dbReference>
<accession>K1X4C5</accession>
<reference evidence="14" key="1">
    <citation type="journal article" date="2012" name="Science">
        <title>Fermentation, hydrogen, and sulfur metabolism in multiple uncultivated bacterial phyla.</title>
        <authorList>
            <person name="Wrighton K.C."/>
            <person name="Thomas B.C."/>
            <person name="Sharon I."/>
            <person name="Miller C.S."/>
            <person name="Castelle C.J."/>
            <person name="VerBerkmoes N.C."/>
            <person name="Wilkins M.J."/>
            <person name="Hettich R.L."/>
            <person name="Lipton M.S."/>
            <person name="Williams K.H."/>
            <person name="Long P.E."/>
            <person name="Banfield J.F."/>
        </authorList>
    </citation>
    <scope>NUCLEOTIDE SEQUENCE [LARGE SCALE GENOMIC DNA]</scope>
</reference>
<dbReference type="InterPro" id="IPR004383">
    <property type="entry name" value="rRNA_lsu_MTrfase_RlmN/Cfr"/>
</dbReference>
<evidence type="ECO:0000256" key="9">
    <source>
        <dbReference type="ARBA" id="ARBA00022723"/>
    </source>
</evidence>
<feature type="binding site" evidence="12">
    <location>
        <begin position="236"/>
        <end position="238"/>
    </location>
    <ligand>
        <name>S-adenosyl-L-methionine</name>
        <dbReference type="ChEBI" id="CHEBI:59789"/>
    </ligand>
</feature>
<evidence type="ECO:0000256" key="3">
    <source>
        <dbReference type="ARBA" id="ARBA00022490"/>
    </source>
</evidence>
<evidence type="ECO:0000256" key="4">
    <source>
        <dbReference type="ARBA" id="ARBA00022552"/>
    </source>
</evidence>
<dbReference type="GO" id="GO:0005737">
    <property type="term" value="C:cytoplasm"/>
    <property type="evidence" value="ECO:0007669"/>
    <property type="project" value="UniProtKB-SubCell"/>
</dbReference>
<dbReference type="PIRSF" id="PIRSF006004">
    <property type="entry name" value="CHP00048"/>
    <property type="match status" value="1"/>
</dbReference>
<evidence type="ECO:0000256" key="7">
    <source>
        <dbReference type="ARBA" id="ARBA00022691"/>
    </source>
</evidence>
<comment type="caution">
    <text evidence="14">The sequence shown here is derived from an EMBL/GenBank/DDBJ whole genome shotgun (WGS) entry which is preliminary data.</text>
</comment>
<dbReference type="Gene3D" id="1.10.150.530">
    <property type="match status" value="1"/>
</dbReference>
<keyword evidence="2 12" id="KW-0004">4Fe-4S</keyword>
<dbReference type="NCBIfam" id="TIGR00048">
    <property type="entry name" value="rRNA_mod_RlmN"/>
    <property type="match status" value="1"/>
</dbReference>
<comment type="miscellaneous">
    <text evidence="12">Reaction proceeds by a ping-pong mechanism involving intermediate methylation of a conserved cysteine residue.</text>
</comment>
<keyword evidence="11 12" id="KW-0411">Iron-sulfur</keyword>
<dbReference type="InterPro" id="IPR027492">
    <property type="entry name" value="RNA_MTrfase_RlmN"/>
</dbReference>
<dbReference type="GO" id="GO:0030488">
    <property type="term" value="P:tRNA methylation"/>
    <property type="evidence" value="ECO:0007669"/>
    <property type="project" value="UniProtKB-UniRule"/>
</dbReference>
<dbReference type="PANTHER" id="PTHR30544:SF5">
    <property type="entry name" value="RADICAL SAM CORE DOMAIN-CONTAINING PROTEIN"/>
    <property type="match status" value="1"/>
</dbReference>
<dbReference type="GO" id="GO:0002935">
    <property type="term" value="F:tRNA (adenine(37)-C2)-methyltransferase activity"/>
    <property type="evidence" value="ECO:0007669"/>
    <property type="project" value="UniProtKB-UniRule"/>
</dbReference>
<evidence type="ECO:0000256" key="12">
    <source>
        <dbReference type="HAMAP-Rule" id="MF_01849"/>
    </source>
</evidence>
<comment type="catalytic activity">
    <reaction evidence="12">
        <text>adenosine(2503) in 23S rRNA + 2 reduced [2Fe-2S]-[ferredoxin] + 2 S-adenosyl-L-methionine = 2-methyladenosine(2503) in 23S rRNA + 5'-deoxyadenosine + L-methionine + 2 oxidized [2Fe-2S]-[ferredoxin] + S-adenosyl-L-homocysteine</text>
        <dbReference type="Rhea" id="RHEA:42916"/>
        <dbReference type="Rhea" id="RHEA-COMP:10000"/>
        <dbReference type="Rhea" id="RHEA-COMP:10001"/>
        <dbReference type="Rhea" id="RHEA-COMP:10152"/>
        <dbReference type="Rhea" id="RHEA-COMP:10282"/>
        <dbReference type="ChEBI" id="CHEBI:17319"/>
        <dbReference type="ChEBI" id="CHEBI:33737"/>
        <dbReference type="ChEBI" id="CHEBI:33738"/>
        <dbReference type="ChEBI" id="CHEBI:57844"/>
        <dbReference type="ChEBI" id="CHEBI:57856"/>
        <dbReference type="ChEBI" id="CHEBI:59789"/>
        <dbReference type="ChEBI" id="CHEBI:74411"/>
        <dbReference type="ChEBI" id="CHEBI:74497"/>
        <dbReference type="EC" id="2.1.1.192"/>
    </reaction>
</comment>
<sequence>MIKTSILDGGKLQEFTKENKLQPFRVKQIYQEIFKNQNINFSEMTTLSKDLREDLEKDFSVVTLKVDKIIEDTSTTKIWFETHDGYMIEAVIIYHRQDEKHNKNNEEKLNRITLCISSQVGCPMKCLFCVTGKLGFKRNLTRDEMISQILFANNYIKKKFGKQDDGNLYCVRNVVFMGMGEPLLNYDNVKKAIEIMLRQEAGFSLSRRHITISTCGIIPGIRKLIKDEIPVKLAISLHAPNQALRDKLMPLVKAYPLIDLTKAISDYVKATDNRVFYEYIMIKNMTDTPQLAKELVEMLRRKLAHVNLIPYNTNPAINLTESDAKTINAFKKILEEGGLTVTVRDSMGRKTKWACGQLGYEKLMKDNNKDIDEDDED</sequence>
<keyword evidence="9 12" id="KW-0479">Metal-binding</keyword>
<dbReference type="GO" id="GO:0046872">
    <property type="term" value="F:metal ion binding"/>
    <property type="evidence" value="ECO:0007669"/>
    <property type="project" value="UniProtKB-KW"/>
</dbReference>
<feature type="binding site" evidence="12">
    <location>
        <position position="213"/>
    </location>
    <ligand>
        <name>S-adenosyl-L-methionine</name>
        <dbReference type="ChEBI" id="CHEBI:59789"/>
    </ligand>
</feature>
<dbReference type="PANTHER" id="PTHR30544">
    <property type="entry name" value="23S RRNA METHYLTRANSFERASE"/>
    <property type="match status" value="1"/>
</dbReference>
<comment type="function">
    <text evidence="12">Specifically methylates position 2 of adenine 2503 in 23S rRNA and position 2 of adenine 37 in tRNAs.</text>
</comment>
<dbReference type="GO" id="GO:0051539">
    <property type="term" value="F:4 iron, 4 sulfur cluster binding"/>
    <property type="evidence" value="ECO:0007669"/>
    <property type="project" value="UniProtKB-UniRule"/>
</dbReference>
<dbReference type="CDD" id="cd01335">
    <property type="entry name" value="Radical_SAM"/>
    <property type="match status" value="1"/>
</dbReference>
<keyword evidence="3 12" id="KW-0963">Cytoplasm</keyword>
<feature type="binding site" evidence="12">
    <location>
        <position position="312"/>
    </location>
    <ligand>
        <name>S-adenosyl-L-methionine</name>
        <dbReference type="ChEBI" id="CHEBI:59789"/>
    </ligand>
</feature>
<gene>
    <name evidence="12" type="primary">rlmN</name>
    <name evidence="14" type="ORF">ACD_80C00142G0017</name>
</gene>
<evidence type="ECO:0000256" key="8">
    <source>
        <dbReference type="ARBA" id="ARBA00022694"/>
    </source>
</evidence>
<dbReference type="PROSITE" id="PS51918">
    <property type="entry name" value="RADICAL_SAM"/>
    <property type="match status" value="1"/>
</dbReference>
<comment type="caution">
    <text evidence="12">Lacks conserved residue(s) required for the propagation of feature annotation.</text>
</comment>
<dbReference type="InterPro" id="IPR040072">
    <property type="entry name" value="Methyltransferase_A"/>
</dbReference>
<feature type="binding site" evidence="12">
    <location>
        <begin position="180"/>
        <end position="181"/>
    </location>
    <ligand>
        <name>S-adenosyl-L-methionine</name>
        <dbReference type="ChEBI" id="CHEBI:59789"/>
    </ligand>
</feature>
<dbReference type="Gene3D" id="3.20.20.70">
    <property type="entry name" value="Aldolase class I"/>
    <property type="match status" value="1"/>
</dbReference>
<protein>
    <recommendedName>
        <fullName evidence="12">Probable dual-specificity RNA methyltransferase RlmN</fullName>
        <ecNumber evidence="12">2.1.1.192</ecNumber>
    </recommendedName>
    <alternativeName>
        <fullName evidence="12">23S rRNA (adenine(2503)-C(2))-methyltransferase</fullName>
    </alternativeName>
    <alternativeName>
        <fullName evidence="12">23S rRNA m2A2503 methyltransferase</fullName>
    </alternativeName>
    <alternativeName>
        <fullName evidence="12">Ribosomal RNA large subunit methyltransferase N</fullName>
    </alternativeName>
    <alternativeName>
        <fullName evidence="12">tRNA (adenine(37)-C(2))-methyltransferase</fullName>
    </alternativeName>
    <alternativeName>
        <fullName evidence="12">tRNA m2A37 methyltransferase</fullName>
    </alternativeName>
</protein>
<evidence type="ECO:0000313" key="14">
    <source>
        <dbReference type="EMBL" id="EKD24975.1"/>
    </source>
</evidence>
<keyword evidence="12" id="KW-1015">Disulfide bond</keyword>
<keyword evidence="4 12" id="KW-0698">rRNA processing</keyword>
<comment type="catalytic activity">
    <reaction evidence="12">
        <text>adenosine(37) in tRNA + 2 reduced [2Fe-2S]-[ferredoxin] + 2 S-adenosyl-L-methionine = 2-methyladenosine(37) in tRNA + 5'-deoxyadenosine + L-methionine + 2 oxidized [2Fe-2S]-[ferredoxin] + S-adenosyl-L-homocysteine</text>
        <dbReference type="Rhea" id="RHEA:43332"/>
        <dbReference type="Rhea" id="RHEA-COMP:10000"/>
        <dbReference type="Rhea" id="RHEA-COMP:10001"/>
        <dbReference type="Rhea" id="RHEA-COMP:10162"/>
        <dbReference type="Rhea" id="RHEA-COMP:10485"/>
        <dbReference type="ChEBI" id="CHEBI:17319"/>
        <dbReference type="ChEBI" id="CHEBI:33737"/>
        <dbReference type="ChEBI" id="CHEBI:33738"/>
        <dbReference type="ChEBI" id="CHEBI:57844"/>
        <dbReference type="ChEBI" id="CHEBI:57856"/>
        <dbReference type="ChEBI" id="CHEBI:59789"/>
        <dbReference type="ChEBI" id="CHEBI:74411"/>
        <dbReference type="ChEBI" id="CHEBI:74497"/>
        <dbReference type="EC" id="2.1.1.192"/>
    </reaction>
</comment>
<dbReference type="GO" id="GO:0070475">
    <property type="term" value="P:rRNA base methylation"/>
    <property type="evidence" value="ECO:0007669"/>
    <property type="project" value="UniProtKB-UniRule"/>
</dbReference>
<organism evidence="14">
    <name type="scientific">uncultured bacterium</name>
    <name type="common">gcode 4</name>
    <dbReference type="NCBI Taxonomy" id="1234023"/>
    <lineage>
        <taxon>Bacteria</taxon>
        <taxon>environmental samples</taxon>
    </lineage>
</organism>
<feature type="binding site" evidence="12">
    <location>
        <position position="126"/>
    </location>
    <ligand>
        <name>[4Fe-4S] cluster</name>
        <dbReference type="ChEBI" id="CHEBI:49883"/>
        <note>4Fe-4S-S-AdoMet</note>
    </ligand>
</feature>
<feature type="binding site" evidence="12">
    <location>
        <position position="122"/>
    </location>
    <ligand>
        <name>[4Fe-4S] cluster</name>
        <dbReference type="ChEBI" id="CHEBI:49883"/>
        <note>4Fe-4S-S-AdoMet</note>
    </ligand>
</feature>
<dbReference type="SFLD" id="SFLDG01062">
    <property type="entry name" value="methyltransferase_(Class_A)"/>
    <property type="match status" value="1"/>
</dbReference>
<evidence type="ECO:0000256" key="5">
    <source>
        <dbReference type="ARBA" id="ARBA00022603"/>
    </source>
</evidence>
<evidence type="ECO:0000256" key="10">
    <source>
        <dbReference type="ARBA" id="ARBA00023004"/>
    </source>
</evidence>
<keyword evidence="7 12" id="KW-0949">S-adenosyl-L-methionine</keyword>
<dbReference type="SFLD" id="SFLDS00029">
    <property type="entry name" value="Radical_SAM"/>
    <property type="match status" value="1"/>
</dbReference>
<dbReference type="AlphaFoldDB" id="K1X4C5"/>